<dbReference type="AlphaFoldDB" id="A0A0F9WSX6"/>
<protein>
    <submittedName>
        <fullName evidence="2">Uncharacterized protein</fullName>
    </submittedName>
</protein>
<dbReference type="EMBL" id="LAZR01000119">
    <property type="protein sequence ID" value="KKN89386.1"/>
    <property type="molecule type" value="Genomic_DNA"/>
</dbReference>
<comment type="caution">
    <text evidence="2">The sequence shown here is derived from an EMBL/GenBank/DDBJ whole genome shotgun (WGS) entry which is preliminary data.</text>
</comment>
<proteinExistence type="predicted"/>
<organism evidence="2">
    <name type="scientific">marine sediment metagenome</name>
    <dbReference type="NCBI Taxonomy" id="412755"/>
    <lineage>
        <taxon>unclassified sequences</taxon>
        <taxon>metagenomes</taxon>
        <taxon>ecological metagenomes</taxon>
    </lineage>
</organism>
<name>A0A0F9WSX6_9ZZZZ</name>
<sequence length="253" mass="27273">MKRSDRQHGAWRQWGRWGTIAALALAGVLWAAPPAPQPTTQPASQPGSNLDYWLDRAQPATDSVDAATQPRATSRPATARGGVPGVVELSDGRILAGVISTTADQPLLVHLPDQKRWRRVPLAAVLSITAKVVSEDMEPQWRAKETGSSDRIYTGRLYPTRRLRWVVRLADGSTITGTIKGQPITLAGPAAGAGEGATTRPGPFILAERTRGEAGESFDELVYVQRIILSQRAMQDVMVSGPTSRGSQARPKQ</sequence>
<gene>
    <name evidence="2" type="ORF">LCGC14_0238930</name>
</gene>
<accession>A0A0F9WSX6</accession>
<evidence type="ECO:0000313" key="2">
    <source>
        <dbReference type="EMBL" id="KKN89386.1"/>
    </source>
</evidence>
<reference evidence="2" key="1">
    <citation type="journal article" date="2015" name="Nature">
        <title>Complex archaea that bridge the gap between prokaryotes and eukaryotes.</title>
        <authorList>
            <person name="Spang A."/>
            <person name="Saw J.H."/>
            <person name="Jorgensen S.L."/>
            <person name="Zaremba-Niedzwiedzka K."/>
            <person name="Martijn J."/>
            <person name="Lind A.E."/>
            <person name="van Eijk R."/>
            <person name="Schleper C."/>
            <person name="Guy L."/>
            <person name="Ettema T.J."/>
        </authorList>
    </citation>
    <scope>NUCLEOTIDE SEQUENCE</scope>
</reference>
<feature type="region of interest" description="Disordered" evidence="1">
    <location>
        <begin position="61"/>
        <end position="83"/>
    </location>
</feature>
<evidence type="ECO:0000256" key="1">
    <source>
        <dbReference type="SAM" id="MobiDB-lite"/>
    </source>
</evidence>